<keyword evidence="2" id="KW-1185">Reference proteome</keyword>
<proteinExistence type="predicted"/>
<name>A0ACB7ZNY4_9AGAM</name>
<gene>
    <name evidence="1" type="ORF">BJ138DRAFT_1120993</name>
</gene>
<dbReference type="EMBL" id="MU269443">
    <property type="protein sequence ID" value="KAH7902874.1"/>
    <property type="molecule type" value="Genomic_DNA"/>
</dbReference>
<protein>
    <submittedName>
        <fullName evidence="1">Uncharacterized protein</fullName>
    </submittedName>
</protein>
<dbReference type="Proteomes" id="UP000790377">
    <property type="component" value="Unassembled WGS sequence"/>
</dbReference>
<accession>A0ACB7ZNY4</accession>
<sequence length="179" mass="20092">MASHHIQRLFPSPIIHRCFSSEILLNPPTLTIHSDFAPEYGVPPTQSSDQGSHPVGGALPNATSRVPKPKGEVTRISRDGYNLLTALGWTSDQYTEIQSYLQKLAGKHLDLQSTFKKQNQLKLARFQDEAKKRYPILANYEDDWAASDFLRVYLKNAKARGRKDGDEDAYITTVVATFS</sequence>
<evidence type="ECO:0000313" key="2">
    <source>
        <dbReference type="Proteomes" id="UP000790377"/>
    </source>
</evidence>
<evidence type="ECO:0000313" key="1">
    <source>
        <dbReference type="EMBL" id="KAH7902874.1"/>
    </source>
</evidence>
<organism evidence="1 2">
    <name type="scientific">Hygrophoropsis aurantiaca</name>
    <dbReference type="NCBI Taxonomy" id="72124"/>
    <lineage>
        <taxon>Eukaryota</taxon>
        <taxon>Fungi</taxon>
        <taxon>Dikarya</taxon>
        <taxon>Basidiomycota</taxon>
        <taxon>Agaricomycotina</taxon>
        <taxon>Agaricomycetes</taxon>
        <taxon>Agaricomycetidae</taxon>
        <taxon>Boletales</taxon>
        <taxon>Coniophorineae</taxon>
        <taxon>Hygrophoropsidaceae</taxon>
        <taxon>Hygrophoropsis</taxon>
    </lineage>
</organism>
<comment type="caution">
    <text evidence="1">The sequence shown here is derived from an EMBL/GenBank/DDBJ whole genome shotgun (WGS) entry which is preliminary data.</text>
</comment>
<reference evidence="1" key="1">
    <citation type="journal article" date="2021" name="New Phytol.">
        <title>Evolutionary innovations through gain and loss of genes in the ectomycorrhizal Boletales.</title>
        <authorList>
            <person name="Wu G."/>
            <person name="Miyauchi S."/>
            <person name="Morin E."/>
            <person name="Kuo A."/>
            <person name="Drula E."/>
            <person name="Varga T."/>
            <person name="Kohler A."/>
            <person name="Feng B."/>
            <person name="Cao Y."/>
            <person name="Lipzen A."/>
            <person name="Daum C."/>
            <person name="Hundley H."/>
            <person name="Pangilinan J."/>
            <person name="Johnson J."/>
            <person name="Barry K."/>
            <person name="LaButti K."/>
            <person name="Ng V."/>
            <person name="Ahrendt S."/>
            <person name="Min B."/>
            <person name="Choi I.G."/>
            <person name="Park H."/>
            <person name="Plett J.M."/>
            <person name="Magnuson J."/>
            <person name="Spatafora J.W."/>
            <person name="Nagy L.G."/>
            <person name="Henrissat B."/>
            <person name="Grigoriev I.V."/>
            <person name="Yang Z.L."/>
            <person name="Xu J."/>
            <person name="Martin F.M."/>
        </authorList>
    </citation>
    <scope>NUCLEOTIDE SEQUENCE</scope>
    <source>
        <strain evidence="1">ATCC 28755</strain>
    </source>
</reference>